<sequence>MGDTIRWGIIGPGKIAHNFAKDLKLVSDGILTAVASRNIEKAELFAKEYNAKHAFGSYEELFNCDEVDVIYVATPHTLHAQWSIMAMDHGKHVLCEKPMGVNLSEVEEMIACAKRNQVFLMEALWSRFNPTIRKVKELIDAGELGEIGYLHADFAFYGLDRSEEGRVLNPNLAGGSLLDIGIYPIFLAYVLLGKPEKIKAASQFYKTGVEVQTSMIFEYESTQALLYSGLTSNSEMKAEIAGSEGSIFIHPRWHEAQGFSMEKGDGLDSFNQPTKGKGYTYEIEEVHSCLKSQKLESDLWSRQNSLDLIGLLDEVRRLTGIVFPFEE</sequence>
<comment type="similarity">
    <text evidence="1">Belongs to the Gfo/Idh/MocA family.</text>
</comment>
<dbReference type="SUPFAM" id="SSF55347">
    <property type="entry name" value="Glyceraldehyde-3-phosphate dehydrogenase-like, C-terminal domain"/>
    <property type="match status" value="1"/>
</dbReference>
<evidence type="ECO:0000313" key="5">
    <source>
        <dbReference type="EMBL" id="RKN81442.1"/>
    </source>
</evidence>
<dbReference type="GO" id="GO:0016491">
    <property type="term" value="F:oxidoreductase activity"/>
    <property type="evidence" value="ECO:0007669"/>
    <property type="project" value="UniProtKB-KW"/>
</dbReference>
<dbReference type="RefSeq" id="WP_120711600.1">
    <property type="nucleotide sequence ID" value="NZ_RBCJ01000002.1"/>
</dbReference>
<dbReference type="EMBL" id="RBCJ01000002">
    <property type="protein sequence ID" value="RKN81442.1"/>
    <property type="molecule type" value="Genomic_DNA"/>
</dbReference>
<evidence type="ECO:0000259" key="4">
    <source>
        <dbReference type="Pfam" id="PF22725"/>
    </source>
</evidence>
<evidence type="ECO:0000256" key="1">
    <source>
        <dbReference type="ARBA" id="ARBA00010928"/>
    </source>
</evidence>
<name>A0A3B0C6Q7_9FLAO</name>
<dbReference type="Proteomes" id="UP000276603">
    <property type="component" value="Unassembled WGS sequence"/>
</dbReference>
<dbReference type="InterPro" id="IPR000683">
    <property type="entry name" value="Gfo/Idh/MocA-like_OxRdtase_N"/>
</dbReference>
<dbReference type="AlphaFoldDB" id="A0A3B0C6Q7"/>
<keyword evidence="6" id="KW-1185">Reference proteome</keyword>
<comment type="caution">
    <text evidence="5">The sequence shown here is derived from an EMBL/GenBank/DDBJ whole genome shotgun (WGS) entry which is preliminary data.</text>
</comment>
<dbReference type="InterPro" id="IPR055170">
    <property type="entry name" value="GFO_IDH_MocA-like_dom"/>
</dbReference>
<dbReference type="SUPFAM" id="SSF51735">
    <property type="entry name" value="NAD(P)-binding Rossmann-fold domains"/>
    <property type="match status" value="1"/>
</dbReference>
<dbReference type="GO" id="GO:0000166">
    <property type="term" value="F:nucleotide binding"/>
    <property type="evidence" value="ECO:0007669"/>
    <property type="project" value="InterPro"/>
</dbReference>
<gene>
    <name evidence="5" type="ORF">D7Z94_11005</name>
</gene>
<dbReference type="PANTHER" id="PTHR22604">
    <property type="entry name" value="OXIDOREDUCTASES"/>
    <property type="match status" value="1"/>
</dbReference>
<evidence type="ECO:0000313" key="6">
    <source>
        <dbReference type="Proteomes" id="UP000276603"/>
    </source>
</evidence>
<feature type="domain" description="Gfo/Idh/MocA-like oxidoreductase N-terminal" evidence="3">
    <location>
        <begin position="5"/>
        <end position="122"/>
    </location>
</feature>
<evidence type="ECO:0000259" key="3">
    <source>
        <dbReference type="Pfam" id="PF01408"/>
    </source>
</evidence>
<dbReference type="Pfam" id="PF22725">
    <property type="entry name" value="GFO_IDH_MocA_C3"/>
    <property type="match status" value="1"/>
</dbReference>
<accession>A0A3B0C6Q7</accession>
<evidence type="ECO:0000256" key="2">
    <source>
        <dbReference type="ARBA" id="ARBA00023002"/>
    </source>
</evidence>
<dbReference type="InterPro" id="IPR036291">
    <property type="entry name" value="NAD(P)-bd_dom_sf"/>
</dbReference>
<protein>
    <submittedName>
        <fullName evidence="5">Gfo/Idh/MocA family oxidoreductase</fullName>
    </submittedName>
</protein>
<dbReference type="OrthoDB" id="9815825at2"/>
<dbReference type="InterPro" id="IPR050984">
    <property type="entry name" value="Gfo/Idh/MocA_domain"/>
</dbReference>
<feature type="domain" description="GFO/IDH/MocA-like oxidoreductase" evidence="4">
    <location>
        <begin position="132"/>
        <end position="247"/>
    </location>
</feature>
<organism evidence="5 6">
    <name type="scientific">Ulvibacterium marinum</name>
    <dbReference type="NCBI Taxonomy" id="2419782"/>
    <lineage>
        <taxon>Bacteria</taxon>
        <taxon>Pseudomonadati</taxon>
        <taxon>Bacteroidota</taxon>
        <taxon>Flavobacteriia</taxon>
        <taxon>Flavobacteriales</taxon>
        <taxon>Flavobacteriaceae</taxon>
        <taxon>Ulvibacterium</taxon>
    </lineage>
</organism>
<reference evidence="5 6" key="1">
    <citation type="submission" date="2018-10" db="EMBL/GenBank/DDBJ databases">
        <title>Ulvibacterium marinum gen. nov., sp. nov., a novel marine bacterium of the family Flavobacteriaceae, isolated from a culture of the green alga Ulva prolifera.</title>
        <authorList>
            <person name="Zhang Z."/>
        </authorList>
    </citation>
    <scope>NUCLEOTIDE SEQUENCE [LARGE SCALE GENOMIC DNA]</scope>
    <source>
        <strain evidence="5 6">CCMM003</strain>
    </source>
</reference>
<keyword evidence="2" id="KW-0560">Oxidoreductase</keyword>
<dbReference type="Pfam" id="PF01408">
    <property type="entry name" value="GFO_IDH_MocA"/>
    <property type="match status" value="1"/>
</dbReference>
<proteinExistence type="inferred from homology"/>
<dbReference type="Gene3D" id="3.40.50.720">
    <property type="entry name" value="NAD(P)-binding Rossmann-like Domain"/>
    <property type="match status" value="1"/>
</dbReference>
<dbReference type="PANTHER" id="PTHR22604:SF105">
    <property type="entry name" value="TRANS-1,2-DIHYDROBENZENE-1,2-DIOL DEHYDROGENASE"/>
    <property type="match status" value="1"/>
</dbReference>
<dbReference type="Gene3D" id="3.30.360.10">
    <property type="entry name" value="Dihydrodipicolinate Reductase, domain 2"/>
    <property type="match status" value="1"/>
</dbReference>